<dbReference type="Gene3D" id="3.40.50.720">
    <property type="entry name" value="NAD(P)-binding Rossmann-like Domain"/>
    <property type="match status" value="1"/>
</dbReference>
<name>A0A1I4JXJ4_9ACTN</name>
<gene>
    <name evidence="4" type="ORF">SAMN04488085_1167</name>
</gene>
<dbReference type="Proteomes" id="UP000199152">
    <property type="component" value="Unassembled WGS sequence"/>
</dbReference>
<dbReference type="Pfam" id="PF01408">
    <property type="entry name" value="GFO_IDH_MocA"/>
    <property type="match status" value="1"/>
</dbReference>
<evidence type="ECO:0000259" key="3">
    <source>
        <dbReference type="Pfam" id="PF01408"/>
    </source>
</evidence>
<evidence type="ECO:0000256" key="2">
    <source>
        <dbReference type="ARBA" id="ARBA00023002"/>
    </source>
</evidence>
<sequence>MAVPVGLAGTGRRASEVYAPALSACPDVDFVGVWGRSPEPVRQLAERYGAAPCERFEDLVERCRAVVFAVPPPVQAEYAERAARHGRGLLLEKPIGGDIAGAEELTSVAVREKVPTMVSLTWRFTDDVRRFLENDVPDVEPVGGTGRLLTGTHARGAATPTWRLARGVLRDQGPDLLDLLEAALGPIAGMHARGDPRGWTAMTLEHRVGRVSQATLYAGRTRGPDVAFVEVTGPKGTADVEAIGAVTPDSHRRMVAEFARAVSDGRSHQFDIEHGLHLQRLVESAETDLVLHG</sequence>
<keyword evidence="5" id="KW-1185">Reference proteome</keyword>
<protein>
    <submittedName>
        <fullName evidence="4">Predicted dehydrogenase</fullName>
    </submittedName>
</protein>
<dbReference type="EMBL" id="FOSW01000016">
    <property type="protein sequence ID" value="SFL71260.1"/>
    <property type="molecule type" value="Genomic_DNA"/>
</dbReference>
<evidence type="ECO:0000256" key="1">
    <source>
        <dbReference type="ARBA" id="ARBA00010928"/>
    </source>
</evidence>
<dbReference type="GO" id="GO:0016491">
    <property type="term" value="F:oxidoreductase activity"/>
    <property type="evidence" value="ECO:0007669"/>
    <property type="project" value="UniProtKB-KW"/>
</dbReference>
<dbReference type="OrthoDB" id="3815872at2"/>
<keyword evidence="2" id="KW-0560">Oxidoreductase</keyword>
<dbReference type="PANTHER" id="PTHR43708:SF5">
    <property type="entry name" value="CONSERVED EXPRESSED OXIDOREDUCTASE (EUROFUNG)-RELATED"/>
    <property type="match status" value="1"/>
</dbReference>
<dbReference type="STRING" id="504800.SAMN04488085_1167"/>
<dbReference type="SUPFAM" id="SSF51735">
    <property type="entry name" value="NAD(P)-binding Rossmann-fold domains"/>
    <property type="match status" value="1"/>
</dbReference>
<dbReference type="GO" id="GO:0000166">
    <property type="term" value="F:nucleotide binding"/>
    <property type="evidence" value="ECO:0007669"/>
    <property type="project" value="InterPro"/>
</dbReference>
<dbReference type="Gene3D" id="3.30.360.10">
    <property type="entry name" value="Dihydrodipicolinate Reductase, domain 2"/>
    <property type="match status" value="1"/>
</dbReference>
<organism evidence="4 5">
    <name type="scientific">Geodermatophilus ruber</name>
    <dbReference type="NCBI Taxonomy" id="504800"/>
    <lineage>
        <taxon>Bacteria</taxon>
        <taxon>Bacillati</taxon>
        <taxon>Actinomycetota</taxon>
        <taxon>Actinomycetes</taxon>
        <taxon>Geodermatophilales</taxon>
        <taxon>Geodermatophilaceae</taxon>
        <taxon>Geodermatophilus</taxon>
    </lineage>
</organism>
<dbReference type="InParanoid" id="A0A1I4JXJ4"/>
<dbReference type="AlphaFoldDB" id="A0A1I4JXJ4"/>
<evidence type="ECO:0000313" key="5">
    <source>
        <dbReference type="Proteomes" id="UP000199152"/>
    </source>
</evidence>
<accession>A0A1I4JXJ4</accession>
<reference evidence="4 5" key="1">
    <citation type="submission" date="2016-10" db="EMBL/GenBank/DDBJ databases">
        <authorList>
            <person name="de Groot N.N."/>
        </authorList>
    </citation>
    <scope>NUCLEOTIDE SEQUENCE [LARGE SCALE GENOMIC DNA]</scope>
    <source>
        <strain evidence="4 5">DSM 45317</strain>
    </source>
</reference>
<feature type="domain" description="Gfo/Idh/MocA-like oxidoreductase N-terminal" evidence="3">
    <location>
        <begin position="5"/>
        <end position="118"/>
    </location>
</feature>
<dbReference type="PANTHER" id="PTHR43708">
    <property type="entry name" value="CONSERVED EXPRESSED OXIDOREDUCTASE (EUROFUNG)"/>
    <property type="match status" value="1"/>
</dbReference>
<dbReference type="InterPro" id="IPR036291">
    <property type="entry name" value="NAD(P)-bd_dom_sf"/>
</dbReference>
<dbReference type="RefSeq" id="WP_091328894.1">
    <property type="nucleotide sequence ID" value="NZ_FOSW01000016.1"/>
</dbReference>
<evidence type="ECO:0000313" key="4">
    <source>
        <dbReference type="EMBL" id="SFL71260.1"/>
    </source>
</evidence>
<proteinExistence type="inferred from homology"/>
<dbReference type="InterPro" id="IPR051317">
    <property type="entry name" value="Gfo/Idh/MocA_oxidoreduct"/>
</dbReference>
<comment type="similarity">
    <text evidence="1">Belongs to the Gfo/Idh/MocA family.</text>
</comment>
<dbReference type="InterPro" id="IPR000683">
    <property type="entry name" value="Gfo/Idh/MocA-like_OxRdtase_N"/>
</dbReference>